<organism evidence="2 3">
    <name type="scientific">Algicella marina</name>
    <dbReference type="NCBI Taxonomy" id="2683284"/>
    <lineage>
        <taxon>Bacteria</taxon>
        <taxon>Pseudomonadati</taxon>
        <taxon>Pseudomonadota</taxon>
        <taxon>Alphaproteobacteria</taxon>
        <taxon>Rhodobacterales</taxon>
        <taxon>Paracoccaceae</taxon>
        <taxon>Algicella</taxon>
    </lineage>
</organism>
<dbReference type="Gene3D" id="3.40.630.30">
    <property type="match status" value="1"/>
</dbReference>
<dbReference type="RefSeq" id="WP_161863368.1">
    <property type="nucleotide sequence ID" value="NZ_CP046620.1"/>
</dbReference>
<dbReference type="GO" id="GO:0016747">
    <property type="term" value="F:acyltransferase activity, transferring groups other than amino-acyl groups"/>
    <property type="evidence" value="ECO:0007669"/>
    <property type="project" value="InterPro"/>
</dbReference>
<dbReference type="InterPro" id="IPR052777">
    <property type="entry name" value="Acetyltransferase_Enz"/>
</dbReference>
<evidence type="ECO:0000313" key="3">
    <source>
        <dbReference type="Proteomes" id="UP000464495"/>
    </source>
</evidence>
<dbReference type="InterPro" id="IPR000182">
    <property type="entry name" value="GNAT_dom"/>
</dbReference>
<dbReference type="EMBL" id="CP046620">
    <property type="protein sequence ID" value="QHQ36825.1"/>
    <property type="molecule type" value="Genomic_DNA"/>
</dbReference>
<dbReference type="PANTHER" id="PTHR43305:SF1">
    <property type="entry name" value="FAMILY N-ACETYLTRANSFERASE, PUTATIVE (AFU_ORTHOLOGUE AFUA_2G01380)-RELATED"/>
    <property type="match status" value="1"/>
</dbReference>
<dbReference type="AlphaFoldDB" id="A0A6P1T501"/>
<dbReference type="Proteomes" id="UP000464495">
    <property type="component" value="Chromosome"/>
</dbReference>
<gene>
    <name evidence="2" type="ORF">GO499_17375</name>
</gene>
<reference evidence="2 3" key="1">
    <citation type="submission" date="2019-12" db="EMBL/GenBank/DDBJ databases">
        <title>Complete genome sequence of Algicella marina strain 9Alg 56(T) isolated from the red alga Tichocarpus crinitus.</title>
        <authorList>
            <person name="Kim S.-G."/>
            <person name="Nedashkovskaya O.I."/>
        </authorList>
    </citation>
    <scope>NUCLEOTIDE SEQUENCE [LARGE SCALE GENOMIC DNA]</scope>
    <source>
        <strain evidence="2 3">9Alg 56</strain>
    </source>
</reference>
<evidence type="ECO:0000259" key="1">
    <source>
        <dbReference type="PROSITE" id="PS51186"/>
    </source>
</evidence>
<evidence type="ECO:0000313" key="2">
    <source>
        <dbReference type="EMBL" id="QHQ36825.1"/>
    </source>
</evidence>
<keyword evidence="2" id="KW-0808">Transferase</keyword>
<dbReference type="PROSITE" id="PS51186">
    <property type="entry name" value="GNAT"/>
    <property type="match status" value="1"/>
</dbReference>
<proteinExistence type="predicted"/>
<name>A0A6P1T501_9RHOB</name>
<dbReference type="SUPFAM" id="SSF55729">
    <property type="entry name" value="Acyl-CoA N-acyltransferases (Nat)"/>
    <property type="match status" value="1"/>
</dbReference>
<dbReference type="CDD" id="cd04301">
    <property type="entry name" value="NAT_SF"/>
    <property type="match status" value="1"/>
</dbReference>
<dbReference type="KEGG" id="amaq:GO499_17375"/>
<dbReference type="InterPro" id="IPR016181">
    <property type="entry name" value="Acyl_CoA_acyltransferase"/>
</dbReference>
<feature type="domain" description="N-acetyltransferase" evidence="1">
    <location>
        <begin position="2"/>
        <end position="172"/>
    </location>
</feature>
<dbReference type="PANTHER" id="PTHR43305">
    <property type="entry name" value="FAMILY N-ACETYLTRANSFERASE, PUTATIVE (AFU_ORTHOLOGUE AFUA_2G01380)-RELATED"/>
    <property type="match status" value="1"/>
</dbReference>
<protein>
    <submittedName>
        <fullName evidence="2">GNAT family N-acetyltransferase</fullName>
    </submittedName>
</protein>
<keyword evidence="3" id="KW-1185">Reference proteome</keyword>
<accession>A0A6P1T501</accession>
<dbReference type="Pfam" id="PF00583">
    <property type="entry name" value="Acetyltransf_1"/>
    <property type="match status" value="1"/>
</dbReference>
<sequence>MIAVRELTLTTVRTAEDIADVTRLTWAFFDYIVTRYPAKKAMIDNYIALQDVAGKLRDFATYFNPPAGECLLARLDGTAAGIVMLRPEGPGLCELNRMYVTPEERGNGVARALCLRLMAEARMLGYSEMRLDAVDETVEAVPLYRKLGFEQDWDPPEWVKMDPDIVSLRQRL</sequence>